<feature type="region of interest" description="Disordered" evidence="1">
    <location>
        <begin position="104"/>
        <end position="126"/>
    </location>
</feature>
<protein>
    <recommendedName>
        <fullName evidence="2">DM2 domain-containing protein</fullName>
    </recommendedName>
</protein>
<dbReference type="InterPro" id="IPR036885">
    <property type="entry name" value="SWIB_MDM2_dom_sf"/>
</dbReference>
<evidence type="ECO:0000256" key="1">
    <source>
        <dbReference type="SAM" id="MobiDB-lite"/>
    </source>
</evidence>
<accession>A0A6C0LGL5</accession>
<feature type="region of interest" description="Disordered" evidence="1">
    <location>
        <begin position="1"/>
        <end position="40"/>
    </location>
</feature>
<dbReference type="CDD" id="cd10567">
    <property type="entry name" value="SWIB-MDM2_like"/>
    <property type="match status" value="1"/>
</dbReference>
<dbReference type="InterPro" id="IPR003121">
    <property type="entry name" value="SWIB_MDM2_domain"/>
</dbReference>
<name>A0A6C0LGL5_9ZZZZ</name>
<dbReference type="Pfam" id="PF02201">
    <property type="entry name" value="SWIB"/>
    <property type="match status" value="1"/>
</dbReference>
<feature type="compositionally biased region" description="Basic residues" evidence="1">
    <location>
        <begin position="108"/>
        <end position="117"/>
    </location>
</feature>
<dbReference type="SMART" id="SM00151">
    <property type="entry name" value="SWIB"/>
    <property type="match status" value="1"/>
</dbReference>
<dbReference type="EMBL" id="MN740503">
    <property type="protein sequence ID" value="QHU30079.1"/>
    <property type="molecule type" value="Genomic_DNA"/>
</dbReference>
<organism evidence="3">
    <name type="scientific">viral metagenome</name>
    <dbReference type="NCBI Taxonomy" id="1070528"/>
    <lineage>
        <taxon>unclassified sequences</taxon>
        <taxon>metagenomes</taxon>
        <taxon>organismal metagenomes</taxon>
    </lineage>
</organism>
<feature type="domain" description="DM2" evidence="2">
    <location>
        <begin position="123"/>
        <end position="206"/>
    </location>
</feature>
<sequence length="220" mass="23614">MPRATKKTETPSAKTATTTKAKAAPKTAAKSTKSAKTKTVEVVPEKVVEAPATENTVVEVAPEAAIAGEFTTILASIQTVVSQISDLKKALRVLEKKAVREIKTANKANKKKQRSKGNRQPSGFVKPTQISNELAAFLGKATGTEMARTEVTKEINAYIRANKLQDPDNGRIIMADSKLQTLLNLKKGDELTYFNLQKYMSPHFAKAGAKIGSVSLASSA</sequence>
<dbReference type="Gene3D" id="1.10.245.10">
    <property type="entry name" value="SWIB/MDM2 domain"/>
    <property type="match status" value="1"/>
</dbReference>
<dbReference type="PANTHER" id="PTHR13844">
    <property type="entry name" value="SWI/SNF-RELATED MATRIX-ASSOCIATED ACTIN-DEPENDENT REGULATOR OF CHROMATIN SUBFAMILY D"/>
    <property type="match status" value="1"/>
</dbReference>
<evidence type="ECO:0000313" key="3">
    <source>
        <dbReference type="EMBL" id="QHU30079.1"/>
    </source>
</evidence>
<dbReference type="SUPFAM" id="SSF47592">
    <property type="entry name" value="SWIB/MDM2 domain"/>
    <property type="match status" value="1"/>
</dbReference>
<evidence type="ECO:0000259" key="2">
    <source>
        <dbReference type="PROSITE" id="PS51925"/>
    </source>
</evidence>
<dbReference type="InterPro" id="IPR019835">
    <property type="entry name" value="SWIB_domain"/>
</dbReference>
<feature type="compositionally biased region" description="Low complexity" evidence="1">
    <location>
        <begin position="10"/>
        <end position="34"/>
    </location>
</feature>
<dbReference type="AlphaFoldDB" id="A0A6C0LGL5"/>
<proteinExistence type="predicted"/>
<dbReference type="PROSITE" id="PS51925">
    <property type="entry name" value="SWIB_MDM2"/>
    <property type="match status" value="1"/>
</dbReference>
<reference evidence="3" key="1">
    <citation type="journal article" date="2020" name="Nature">
        <title>Giant virus diversity and host interactions through global metagenomics.</title>
        <authorList>
            <person name="Schulz F."/>
            <person name="Roux S."/>
            <person name="Paez-Espino D."/>
            <person name="Jungbluth S."/>
            <person name="Walsh D.A."/>
            <person name="Denef V.J."/>
            <person name="McMahon K.D."/>
            <person name="Konstantinidis K.T."/>
            <person name="Eloe-Fadrosh E.A."/>
            <person name="Kyrpides N.C."/>
            <person name="Woyke T."/>
        </authorList>
    </citation>
    <scope>NUCLEOTIDE SEQUENCE</scope>
    <source>
        <strain evidence="3">GVMAG-M-3300027833-11</strain>
    </source>
</reference>